<keyword evidence="4" id="KW-0808">Transferase</keyword>
<dbReference type="Proteomes" id="UP000189464">
    <property type="component" value="Chromosome"/>
</dbReference>
<dbReference type="STRING" id="1833852.B0537_00890"/>
<dbReference type="SUPFAM" id="SSF55785">
    <property type="entry name" value="PYP-like sensor domain (PAS domain)"/>
    <property type="match status" value="1"/>
</dbReference>
<dbReference type="KEGG" id="dfg:B0537_00890"/>
<evidence type="ECO:0000256" key="5">
    <source>
        <dbReference type="ARBA" id="ARBA00022741"/>
    </source>
</evidence>
<dbReference type="InterPro" id="IPR000014">
    <property type="entry name" value="PAS"/>
</dbReference>
<accession>A0A1S6J092</accession>
<dbReference type="EMBL" id="CP019698">
    <property type="protein sequence ID" value="AQS60447.1"/>
    <property type="molecule type" value="Genomic_DNA"/>
</dbReference>
<dbReference type="GO" id="GO:0000155">
    <property type="term" value="F:phosphorelay sensor kinase activity"/>
    <property type="evidence" value="ECO:0007669"/>
    <property type="project" value="InterPro"/>
</dbReference>
<dbReference type="SMART" id="SM00091">
    <property type="entry name" value="PAS"/>
    <property type="match status" value="1"/>
</dbReference>
<dbReference type="PANTHER" id="PTHR43065:SF46">
    <property type="entry name" value="C4-DICARBOXYLATE TRANSPORT SENSOR PROTEIN DCTB"/>
    <property type="match status" value="1"/>
</dbReference>
<dbReference type="NCBIfam" id="TIGR00229">
    <property type="entry name" value="sensory_box"/>
    <property type="match status" value="1"/>
</dbReference>
<dbReference type="CDD" id="cd00130">
    <property type="entry name" value="PAS"/>
    <property type="match status" value="1"/>
</dbReference>
<dbReference type="SMART" id="SM00388">
    <property type="entry name" value="HisKA"/>
    <property type="match status" value="1"/>
</dbReference>
<dbReference type="InterPro" id="IPR036890">
    <property type="entry name" value="HATPase_C_sf"/>
</dbReference>
<dbReference type="SUPFAM" id="SSF55874">
    <property type="entry name" value="ATPase domain of HSP90 chaperone/DNA topoisomerase II/histidine kinase"/>
    <property type="match status" value="1"/>
</dbReference>
<keyword evidence="8" id="KW-0902">Two-component regulatory system</keyword>
<evidence type="ECO:0000256" key="1">
    <source>
        <dbReference type="ARBA" id="ARBA00000085"/>
    </source>
</evidence>
<dbReference type="EC" id="2.7.13.3" evidence="2"/>
<dbReference type="InterPro" id="IPR005467">
    <property type="entry name" value="His_kinase_dom"/>
</dbReference>
<dbReference type="GO" id="GO:0005524">
    <property type="term" value="F:ATP binding"/>
    <property type="evidence" value="ECO:0007669"/>
    <property type="project" value="UniProtKB-KW"/>
</dbReference>
<dbReference type="AlphaFoldDB" id="A0A1S6J092"/>
<dbReference type="Gene3D" id="3.30.565.10">
    <property type="entry name" value="Histidine kinase-like ATPase, C-terminal domain"/>
    <property type="match status" value="1"/>
</dbReference>
<name>A0A1S6J092_9FIRM</name>
<dbReference type="InterPro" id="IPR035965">
    <property type="entry name" value="PAS-like_dom_sf"/>
</dbReference>
<dbReference type="InterPro" id="IPR036097">
    <property type="entry name" value="HisK_dim/P_sf"/>
</dbReference>
<dbReference type="Pfam" id="PF02518">
    <property type="entry name" value="HATPase_c"/>
    <property type="match status" value="1"/>
</dbReference>
<keyword evidence="5" id="KW-0547">Nucleotide-binding</keyword>
<protein>
    <recommendedName>
        <fullName evidence="2">histidine kinase</fullName>
        <ecNumber evidence="2">2.7.13.3</ecNumber>
    </recommendedName>
</protein>
<dbReference type="PANTHER" id="PTHR43065">
    <property type="entry name" value="SENSOR HISTIDINE KINASE"/>
    <property type="match status" value="1"/>
</dbReference>
<feature type="domain" description="Histidine kinase" evidence="9">
    <location>
        <begin position="144"/>
        <end position="346"/>
    </location>
</feature>
<evidence type="ECO:0000313" key="10">
    <source>
        <dbReference type="EMBL" id="AQS60447.1"/>
    </source>
</evidence>
<dbReference type="SUPFAM" id="SSF47384">
    <property type="entry name" value="Homodimeric domain of signal transducing histidine kinase"/>
    <property type="match status" value="1"/>
</dbReference>
<evidence type="ECO:0000256" key="8">
    <source>
        <dbReference type="ARBA" id="ARBA00023012"/>
    </source>
</evidence>
<dbReference type="InterPro" id="IPR004358">
    <property type="entry name" value="Sig_transdc_His_kin-like_C"/>
</dbReference>
<sequence>MNERKKAEERFAKAFHANPNPMGICRFSDGIMVDVNEAFLKHSGYEKSELLQKSALALNIWVDRHQFARILQTLKTKGRVENEEVLLRNKAGEIRTIIYSAERISISGENFVLFSVTDITERKQKELVMRRLERLSLIGSMAAGIAHEIRNPMTTVRGFLQLNMSKLASERDKEIFRLMIAELDRANEIITNFLALGKDCSLPKQTKNLNQVIMELYPLIQADALNSHMNISLDLGDIAEININENEIKQLILNLVRNGLEAMDQPGEVKIITYMKNNQVILAVRDQGKGIKKEMLYMLGTPFFTTKAEGTGLGLATCYSIADRHNATIEVTSDEQGTTFYVLFPL</sequence>
<dbReference type="PRINTS" id="PR00344">
    <property type="entry name" value="BCTRLSENSOR"/>
</dbReference>
<evidence type="ECO:0000256" key="2">
    <source>
        <dbReference type="ARBA" id="ARBA00012438"/>
    </source>
</evidence>
<evidence type="ECO:0000256" key="4">
    <source>
        <dbReference type="ARBA" id="ARBA00022679"/>
    </source>
</evidence>
<evidence type="ECO:0000256" key="3">
    <source>
        <dbReference type="ARBA" id="ARBA00022553"/>
    </source>
</evidence>
<gene>
    <name evidence="10" type="ORF">B0537_00890</name>
</gene>
<dbReference type="Pfam" id="PF00512">
    <property type="entry name" value="HisKA"/>
    <property type="match status" value="1"/>
</dbReference>
<keyword evidence="11" id="KW-1185">Reference proteome</keyword>
<dbReference type="PROSITE" id="PS50109">
    <property type="entry name" value="HIS_KIN"/>
    <property type="match status" value="1"/>
</dbReference>
<keyword evidence="3" id="KW-0597">Phosphoprotein</keyword>
<keyword evidence="7" id="KW-0067">ATP-binding</keyword>
<dbReference type="Gene3D" id="1.10.287.130">
    <property type="match status" value="1"/>
</dbReference>
<dbReference type="Gene3D" id="3.30.450.20">
    <property type="entry name" value="PAS domain"/>
    <property type="match status" value="1"/>
</dbReference>
<dbReference type="Pfam" id="PF13426">
    <property type="entry name" value="PAS_9"/>
    <property type="match status" value="1"/>
</dbReference>
<evidence type="ECO:0000259" key="9">
    <source>
        <dbReference type="PROSITE" id="PS50109"/>
    </source>
</evidence>
<evidence type="ECO:0000313" key="11">
    <source>
        <dbReference type="Proteomes" id="UP000189464"/>
    </source>
</evidence>
<evidence type="ECO:0000256" key="6">
    <source>
        <dbReference type="ARBA" id="ARBA00022777"/>
    </source>
</evidence>
<reference evidence="10 11" key="1">
    <citation type="journal article" date="2016" name="Int. J. Syst. Evol. Microbiol.">
        <title>Desulfotomaculum ferrireducens sp. nov., a moderately thermophilic sulfate-reducing and dissimilatory Fe(III)-reducing bacterium isolated from compost.</title>
        <authorList>
            <person name="Yang G."/>
            <person name="Guo J."/>
            <person name="Zhuang L."/>
            <person name="Yuan Y."/>
            <person name="Zhou S."/>
        </authorList>
    </citation>
    <scope>NUCLEOTIDE SEQUENCE [LARGE SCALE GENOMIC DNA]</scope>
    <source>
        <strain evidence="10 11">GSS09</strain>
    </source>
</reference>
<dbReference type="CDD" id="cd00082">
    <property type="entry name" value="HisKA"/>
    <property type="match status" value="1"/>
</dbReference>
<keyword evidence="6" id="KW-0418">Kinase</keyword>
<dbReference type="SMART" id="SM00387">
    <property type="entry name" value="HATPase_c"/>
    <property type="match status" value="1"/>
</dbReference>
<evidence type="ECO:0000256" key="7">
    <source>
        <dbReference type="ARBA" id="ARBA00022840"/>
    </source>
</evidence>
<dbReference type="InterPro" id="IPR003594">
    <property type="entry name" value="HATPase_dom"/>
</dbReference>
<organism evidence="10 11">
    <name type="scientific">Desulforamulus ferrireducens</name>
    <dbReference type="NCBI Taxonomy" id="1833852"/>
    <lineage>
        <taxon>Bacteria</taxon>
        <taxon>Bacillati</taxon>
        <taxon>Bacillota</taxon>
        <taxon>Clostridia</taxon>
        <taxon>Eubacteriales</taxon>
        <taxon>Peptococcaceae</taxon>
        <taxon>Desulforamulus</taxon>
    </lineage>
</organism>
<dbReference type="InterPro" id="IPR003661">
    <property type="entry name" value="HisK_dim/P_dom"/>
</dbReference>
<proteinExistence type="predicted"/>
<comment type="catalytic activity">
    <reaction evidence="1">
        <text>ATP + protein L-histidine = ADP + protein N-phospho-L-histidine.</text>
        <dbReference type="EC" id="2.7.13.3"/>
    </reaction>
</comment>